<proteinExistence type="predicted"/>
<dbReference type="STRING" id="45074.Lsan_0654"/>
<sequence>MSQGIERVYWNDIRDTFFKVAPEFTSKVDMLSPDENYPLYILSFPFGSIIGDDKSQFIPNEDGSFYRLTASDTPKDIFDDIGYGADSSPLGMVLAKSIEFFVDLPEKNRTIPIAIMNPGNFFNFTRVLSEYKPLPYAPNGLLSASAGARTIFSLPYLTCNTSFRKLEREIGVLSKIPSCPYDHWQLFKDIVNANSNKGSWNMQLIYFSKKWVDSIINNTKWNSVKSFLFQLAWKESEYTRNQYYFDIAYSLMQEKGNFTINPYLTDTARHVLDIAVAAYPGLAPINDDNLAPLKLFQHTLTYSYGLKKYIPTIIAPQYFSLNNMNTDIYYSMQYPTTRAFSPKTQNTISTLKNLEDLNRIIQKFKLFILKDDGIWQGSILQNKVKNTDITYIHTSTGIDITLAQEVVQKDSRFNFFYPNCAPDNAMPANTANFFRGCIKLSTTEV</sequence>
<dbReference type="Proteomes" id="UP000054703">
    <property type="component" value="Unassembled WGS sequence"/>
</dbReference>
<reference evidence="1 2" key="1">
    <citation type="submission" date="2015-11" db="EMBL/GenBank/DDBJ databases">
        <title>Genomic analysis of 38 Legionella species identifies large and diverse effector repertoires.</title>
        <authorList>
            <person name="Burstein D."/>
            <person name="Amaro F."/>
            <person name="Zusman T."/>
            <person name="Lifshitz Z."/>
            <person name="Cohen O."/>
            <person name="Gilbert J.A."/>
            <person name="Pupko T."/>
            <person name="Shuman H.A."/>
            <person name="Segal G."/>
        </authorList>
    </citation>
    <scope>NUCLEOTIDE SEQUENCE [LARGE SCALE GENOMIC DNA]</scope>
    <source>
        <strain evidence="1 2">SC-63-C7</strain>
    </source>
</reference>
<evidence type="ECO:0000313" key="2">
    <source>
        <dbReference type="Proteomes" id="UP000054703"/>
    </source>
</evidence>
<evidence type="ECO:0000313" key="1">
    <source>
        <dbReference type="EMBL" id="KTD66222.1"/>
    </source>
</evidence>
<dbReference type="OrthoDB" id="5639991at2"/>
<comment type="caution">
    <text evidence="1">The sequence shown here is derived from an EMBL/GenBank/DDBJ whole genome shotgun (WGS) entry which is preliminary data.</text>
</comment>
<keyword evidence="2" id="KW-1185">Reference proteome</keyword>
<gene>
    <name evidence="1" type="ORF">Lsan_0654</name>
</gene>
<dbReference type="AlphaFoldDB" id="A0A0W0ZBL8"/>
<protein>
    <submittedName>
        <fullName evidence="1">Uncharacterized protein</fullName>
    </submittedName>
</protein>
<accession>A0A0W0ZBL8</accession>
<dbReference type="PATRIC" id="fig|45074.5.peg.688"/>
<dbReference type="RefSeq" id="WP_058513115.1">
    <property type="nucleotide sequence ID" value="NZ_CAAAIH010000031.1"/>
</dbReference>
<name>A0A0W0ZBL8_9GAMM</name>
<dbReference type="EMBL" id="LNYU01000011">
    <property type="protein sequence ID" value="KTD66222.1"/>
    <property type="molecule type" value="Genomic_DNA"/>
</dbReference>
<organism evidence="1 2">
    <name type="scientific">Legionella santicrucis</name>
    <dbReference type="NCBI Taxonomy" id="45074"/>
    <lineage>
        <taxon>Bacteria</taxon>
        <taxon>Pseudomonadati</taxon>
        <taxon>Pseudomonadota</taxon>
        <taxon>Gammaproteobacteria</taxon>
        <taxon>Legionellales</taxon>
        <taxon>Legionellaceae</taxon>
        <taxon>Legionella</taxon>
    </lineage>
</organism>